<protein>
    <submittedName>
        <fullName evidence="1">DUF3802 family protein</fullName>
    </submittedName>
</protein>
<dbReference type="EMBL" id="JAQOMS010000002">
    <property type="protein sequence ID" value="MDC2890549.1"/>
    <property type="molecule type" value="Genomic_DNA"/>
</dbReference>
<comment type="caution">
    <text evidence="1">The sequence shown here is derived from an EMBL/GenBank/DDBJ whole genome shotgun (WGS) entry which is preliminary data.</text>
</comment>
<sequence>MVIDKPAYVELIDYLTSNLDVFRHGTASEQSSNKIIEDLVEQEIGNQIIILCTQHDELETNHRSIIVREVDGIVYDIQQVLGVFWGQKATDEQKEFLEEFVGLIKNVFDTAIANLLD</sequence>
<reference evidence="1 2" key="1">
    <citation type="submission" date="2023-01" db="EMBL/GenBank/DDBJ databases">
        <title>Psychrosphaera sp. nov., isolated from marine algae.</title>
        <authorList>
            <person name="Bayburt H."/>
            <person name="Choi B.J."/>
            <person name="Kim J.M."/>
            <person name="Choi D.G."/>
            <person name="Jeon C.O."/>
        </authorList>
    </citation>
    <scope>NUCLEOTIDE SEQUENCE [LARGE SCALE GENOMIC DNA]</scope>
    <source>
        <strain evidence="1 2">G1-22</strain>
    </source>
</reference>
<dbReference type="Proteomes" id="UP001528411">
    <property type="component" value="Unassembled WGS sequence"/>
</dbReference>
<dbReference type="Pfam" id="PF12290">
    <property type="entry name" value="DUF3802"/>
    <property type="match status" value="1"/>
</dbReference>
<accession>A0ABT5FH77</accession>
<dbReference type="InterPro" id="IPR020979">
    <property type="entry name" value="Uncharacterised_A0KLC6"/>
</dbReference>
<dbReference type="RefSeq" id="WP_215965241.1">
    <property type="nucleotide sequence ID" value="NZ_JAQOMS010000002.1"/>
</dbReference>
<gene>
    <name evidence="1" type="ORF">PN838_19610</name>
</gene>
<evidence type="ECO:0000313" key="2">
    <source>
        <dbReference type="Proteomes" id="UP001528411"/>
    </source>
</evidence>
<organism evidence="1 2">
    <name type="scientific">Psychrosphaera algicola</name>
    <dbReference type="NCBI Taxonomy" id="3023714"/>
    <lineage>
        <taxon>Bacteria</taxon>
        <taxon>Pseudomonadati</taxon>
        <taxon>Pseudomonadota</taxon>
        <taxon>Gammaproteobacteria</taxon>
        <taxon>Alteromonadales</taxon>
        <taxon>Pseudoalteromonadaceae</taxon>
        <taxon>Psychrosphaera</taxon>
    </lineage>
</organism>
<keyword evidence="2" id="KW-1185">Reference proteome</keyword>
<proteinExistence type="predicted"/>
<name>A0ABT5FH77_9GAMM</name>
<evidence type="ECO:0000313" key="1">
    <source>
        <dbReference type="EMBL" id="MDC2890549.1"/>
    </source>
</evidence>